<feature type="non-terminal residue" evidence="1">
    <location>
        <position position="1"/>
    </location>
</feature>
<accession>A0ABV0VK80</accession>
<proteinExistence type="predicted"/>
<comment type="caution">
    <text evidence="1">The sequence shown here is derived from an EMBL/GenBank/DDBJ whole genome shotgun (WGS) entry which is preliminary data.</text>
</comment>
<keyword evidence="2" id="KW-1185">Reference proteome</keyword>
<protein>
    <submittedName>
        <fullName evidence="1">Uncharacterized protein</fullName>
    </submittedName>
</protein>
<evidence type="ECO:0000313" key="2">
    <source>
        <dbReference type="Proteomes" id="UP001482620"/>
    </source>
</evidence>
<evidence type="ECO:0000313" key="1">
    <source>
        <dbReference type="EMBL" id="MEQ2257671.1"/>
    </source>
</evidence>
<gene>
    <name evidence="1" type="ORF">ILYODFUR_037125</name>
</gene>
<dbReference type="EMBL" id="JAHRIQ010112234">
    <property type="protein sequence ID" value="MEQ2257671.1"/>
    <property type="molecule type" value="Genomic_DNA"/>
</dbReference>
<name>A0ABV0VK80_9TELE</name>
<reference evidence="1 2" key="1">
    <citation type="submission" date="2021-06" db="EMBL/GenBank/DDBJ databases">
        <authorList>
            <person name="Palmer J.M."/>
        </authorList>
    </citation>
    <scope>NUCLEOTIDE SEQUENCE [LARGE SCALE GENOMIC DNA]</scope>
    <source>
        <strain evidence="2">if_2019</strain>
        <tissue evidence="1">Muscle</tissue>
    </source>
</reference>
<organism evidence="1 2">
    <name type="scientific">Ilyodon furcidens</name>
    <name type="common">goldbreast splitfin</name>
    <dbReference type="NCBI Taxonomy" id="33524"/>
    <lineage>
        <taxon>Eukaryota</taxon>
        <taxon>Metazoa</taxon>
        <taxon>Chordata</taxon>
        <taxon>Craniata</taxon>
        <taxon>Vertebrata</taxon>
        <taxon>Euteleostomi</taxon>
        <taxon>Actinopterygii</taxon>
        <taxon>Neopterygii</taxon>
        <taxon>Teleostei</taxon>
        <taxon>Neoteleostei</taxon>
        <taxon>Acanthomorphata</taxon>
        <taxon>Ovalentaria</taxon>
        <taxon>Atherinomorphae</taxon>
        <taxon>Cyprinodontiformes</taxon>
        <taxon>Goodeidae</taxon>
        <taxon>Ilyodon</taxon>
    </lineage>
</organism>
<dbReference type="Proteomes" id="UP001482620">
    <property type="component" value="Unassembled WGS sequence"/>
</dbReference>
<sequence>SALKKKTEELKSFKDRLALHVAVSIKTGDTESMNDPLSKTRLNEMYNHLKLELWIEIKDQLKSNKTSPTFARALVEKTFKDAAKEMKKKKQQIEEAFGLTESSGGPTVPKAGPGGKLNVGDKWMAEVERCVQGRIFVGEMELDLK</sequence>